<protein>
    <submittedName>
        <fullName evidence="1">Uncharacterized protein</fullName>
    </submittedName>
</protein>
<dbReference type="AlphaFoldDB" id="J9FKB0"/>
<name>J9FKB0_9ZZZZ</name>
<evidence type="ECO:0000313" key="1">
    <source>
        <dbReference type="EMBL" id="EJW95346.1"/>
    </source>
</evidence>
<comment type="caution">
    <text evidence="1">The sequence shown here is derived from an EMBL/GenBank/DDBJ whole genome shotgun (WGS) entry which is preliminary data.</text>
</comment>
<accession>J9FKB0</accession>
<sequence>MRFSSVSIMSNGTTSFPCFFRDRYSIGCIALAQSNSLLSSTTGMMAFTSLENIAFALTKSISARNSYD</sequence>
<reference evidence="1" key="1">
    <citation type="journal article" date="2012" name="PLoS ONE">
        <title>Gene sets for utilization of primary and secondary nutrition supplies in the distal gut of endangered iberian lynx.</title>
        <authorList>
            <person name="Alcaide M."/>
            <person name="Messina E."/>
            <person name="Richter M."/>
            <person name="Bargiela R."/>
            <person name="Peplies J."/>
            <person name="Huws S.A."/>
            <person name="Newbold C.J."/>
            <person name="Golyshin P.N."/>
            <person name="Simon M.A."/>
            <person name="Lopez G."/>
            <person name="Yakimov M.M."/>
            <person name="Ferrer M."/>
        </authorList>
    </citation>
    <scope>NUCLEOTIDE SEQUENCE</scope>
</reference>
<dbReference type="EMBL" id="AMCI01005856">
    <property type="protein sequence ID" value="EJW95346.1"/>
    <property type="molecule type" value="Genomic_DNA"/>
</dbReference>
<proteinExistence type="predicted"/>
<organism evidence="1">
    <name type="scientific">gut metagenome</name>
    <dbReference type="NCBI Taxonomy" id="749906"/>
    <lineage>
        <taxon>unclassified sequences</taxon>
        <taxon>metagenomes</taxon>
        <taxon>organismal metagenomes</taxon>
    </lineage>
</organism>
<gene>
    <name evidence="1" type="ORF">EVA_16548</name>
</gene>